<evidence type="ECO:0000313" key="3">
    <source>
        <dbReference type="Proteomes" id="UP000235145"/>
    </source>
</evidence>
<gene>
    <name evidence="2" type="ORF">LSAT_V11C700367810</name>
</gene>
<dbReference type="Pfam" id="PF23310">
    <property type="entry name" value="TPR_27"/>
    <property type="match status" value="1"/>
</dbReference>
<name>A0A9R1V3S7_LACSA</name>
<accession>A0A9R1V3S7</accession>
<organism evidence="2 3">
    <name type="scientific">Lactuca sativa</name>
    <name type="common">Garden lettuce</name>
    <dbReference type="NCBI Taxonomy" id="4236"/>
    <lineage>
        <taxon>Eukaryota</taxon>
        <taxon>Viridiplantae</taxon>
        <taxon>Streptophyta</taxon>
        <taxon>Embryophyta</taxon>
        <taxon>Tracheophyta</taxon>
        <taxon>Spermatophyta</taxon>
        <taxon>Magnoliopsida</taxon>
        <taxon>eudicotyledons</taxon>
        <taxon>Gunneridae</taxon>
        <taxon>Pentapetalae</taxon>
        <taxon>asterids</taxon>
        <taxon>campanulids</taxon>
        <taxon>Asterales</taxon>
        <taxon>Asteraceae</taxon>
        <taxon>Cichorioideae</taxon>
        <taxon>Cichorieae</taxon>
        <taxon>Lactucinae</taxon>
        <taxon>Lactuca</taxon>
    </lineage>
</organism>
<proteinExistence type="predicted"/>
<sequence length="118" mass="13450">MVRGNSQIDAFKCQLVSCELFRDSVTSDAKYFTIGEEIAGKQLLQDAADQGQFDAIFVLGMMLMAEGIEQKKEALIMLENAYVNTRRSWNLRHTCNKVQNQLDECFVKFARMIDISSE</sequence>
<evidence type="ECO:0000259" key="1">
    <source>
        <dbReference type="Pfam" id="PF23310"/>
    </source>
</evidence>
<keyword evidence="3" id="KW-1185">Reference proteome</keyword>
<dbReference type="EMBL" id="NBSK02000007">
    <property type="protein sequence ID" value="KAJ0197753.1"/>
    <property type="molecule type" value="Genomic_DNA"/>
</dbReference>
<protein>
    <recommendedName>
        <fullName evidence="1">At2g35280-like TPR domain-containing protein</fullName>
    </recommendedName>
</protein>
<dbReference type="AlphaFoldDB" id="A0A9R1V3S7"/>
<evidence type="ECO:0000313" key="2">
    <source>
        <dbReference type="EMBL" id="KAJ0197753.1"/>
    </source>
</evidence>
<dbReference type="InterPro" id="IPR057136">
    <property type="entry name" value="At2g35280_TPR_dom"/>
</dbReference>
<dbReference type="Proteomes" id="UP000235145">
    <property type="component" value="Unassembled WGS sequence"/>
</dbReference>
<reference evidence="2 3" key="1">
    <citation type="journal article" date="2017" name="Nat. Commun.">
        <title>Genome assembly with in vitro proximity ligation data and whole-genome triplication in lettuce.</title>
        <authorList>
            <person name="Reyes-Chin-Wo S."/>
            <person name="Wang Z."/>
            <person name="Yang X."/>
            <person name="Kozik A."/>
            <person name="Arikit S."/>
            <person name="Song C."/>
            <person name="Xia L."/>
            <person name="Froenicke L."/>
            <person name="Lavelle D.O."/>
            <person name="Truco M.J."/>
            <person name="Xia R."/>
            <person name="Zhu S."/>
            <person name="Xu C."/>
            <person name="Xu H."/>
            <person name="Xu X."/>
            <person name="Cox K."/>
            <person name="Korf I."/>
            <person name="Meyers B.C."/>
            <person name="Michelmore R.W."/>
        </authorList>
    </citation>
    <scope>NUCLEOTIDE SEQUENCE [LARGE SCALE GENOMIC DNA]</scope>
    <source>
        <strain evidence="3">cv. Salinas</strain>
        <tissue evidence="2">Seedlings</tissue>
    </source>
</reference>
<feature type="domain" description="At2g35280-like TPR" evidence="1">
    <location>
        <begin position="30"/>
        <end position="96"/>
    </location>
</feature>
<comment type="caution">
    <text evidence="2">The sequence shown here is derived from an EMBL/GenBank/DDBJ whole genome shotgun (WGS) entry which is preliminary data.</text>
</comment>